<evidence type="ECO:0000256" key="1">
    <source>
        <dbReference type="SAM" id="Phobius"/>
    </source>
</evidence>
<feature type="transmembrane region" description="Helical" evidence="1">
    <location>
        <begin position="963"/>
        <end position="984"/>
    </location>
</feature>
<dbReference type="EMBL" id="CP118709">
    <property type="protein sequence ID" value="WGK81784.1"/>
    <property type="molecule type" value="Genomic_DNA"/>
</dbReference>
<dbReference type="InterPro" id="IPR027463">
    <property type="entry name" value="AcrB_DN_DC_subdom"/>
</dbReference>
<dbReference type="AlphaFoldDB" id="A0AAX3U5J9"/>
<dbReference type="Gene3D" id="3.30.70.1440">
    <property type="entry name" value="Multidrug efflux transporter AcrB pore domain"/>
    <property type="match status" value="1"/>
</dbReference>
<dbReference type="InterPro" id="IPR001036">
    <property type="entry name" value="Acrflvin-R"/>
</dbReference>
<feature type="transmembrane region" description="Helical" evidence="1">
    <location>
        <begin position="888"/>
        <end position="906"/>
    </location>
</feature>
<reference evidence="2" key="1">
    <citation type="submission" date="2022-02" db="EMBL/GenBank/DDBJ databases">
        <title>Emergence and expansion in Europe of a Vibrio aestuarianus clonal complex pathogenic for oysters.</title>
        <authorList>
            <person name="Mesnil A."/>
            <person name="Travers M.-A."/>
        </authorList>
    </citation>
    <scope>NUCLEOTIDE SEQUENCE</scope>
    <source>
        <strain evidence="2">U29</strain>
    </source>
</reference>
<protein>
    <submittedName>
        <fullName evidence="2">Efflux RND transporter permease subunit</fullName>
    </submittedName>
</protein>
<keyword evidence="1" id="KW-0472">Membrane</keyword>
<dbReference type="Gene3D" id="1.20.1640.10">
    <property type="entry name" value="Multidrug efflux transporter AcrB transmembrane domain"/>
    <property type="match status" value="2"/>
</dbReference>
<feature type="transmembrane region" description="Helical" evidence="1">
    <location>
        <begin position="912"/>
        <end position="935"/>
    </location>
</feature>
<feature type="transmembrane region" description="Helical" evidence="1">
    <location>
        <begin position="387"/>
        <end position="413"/>
    </location>
</feature>
<dbReference type="Gene3D" id="3.30.70.1430">
    <property type="entry name" value="Multidrug efflux transporter AcrB pore domain"/>
    <property type="match status" value="2"/>
</dbReference>
<accession>A0AAX3U5J9</accession>
<keyword evidence="1" id="KW-0812">Transmembrane</keyword>
<evidence type="ECO:0000313" key="3">
    <source>
        <dbReference type="Proteomes" id="UP001239257"/>
    </source>
</evidence>
<feature type="transmembrane region" description="Helical" evidence="1">
    <location>
        <begin position="12"/>
        <end position="32"/>
    </location>
</feature>
<dbReference type="SUPFAM" id="SSF82714">
    <property type="entry name" value="Multidrug efflux transporter AcrB TolC docking domain, DN and DC subdomains"/>
    <property type="match status" value="2"/>
</dbReference>
<dbReference type="PANTHER" id="PTHR32063">
    <property type="match status" value="1"/>
</dbReference>
<feature type="transmembrane region" description="Helical" evidence="1">
    <location>
        <begin position="464"/>
        <end position="491"/>
    </location>
</feature>
<dbReference type="PRINTS" id="PR00702">
    <property type="entry name" value="ACRIFLAVINRP"/>
</dbReference>
<feature type="transmembrane region" description="Helical" evidence="1">
    <location>
        <begin position="336"/>
        <end position="354"/>
    </location>
</feature>
<dbReference type="GO" id="GO:0042910">
    <property type="term" value="F:xenobiotic transmembrane transporter activity"/>
    <property type="evidence" value="ECO:0007669"/>
    <property type="project" value="TreeGrafter"/>
</dbReference>
<dbReference type="GO" id="GO:0005886">
    <property type="term" value="C:plasma membrane"/>
    <property type="evidence" value="ECO:0007669"/>
    <property type="project" value="TreeGrafter"/>
</dbReference>
<feature type="transmembrane region" description="Helical" evidence="1">
    <location>
        <begin position="862"/>
        <end position="881"/>
    </location>
</feature>
<name>A0AAX3U5J9_9VIBR</name>
<dbReference type="SUPFAM" id="SSF82693">
    <property type="entry name" value="Multidrug efflux transporter AcrB pore domain, PN1, PN2, PC1 and PC2 subdomains"/>
    <property type="match status" value="2"/>
</dbReference>
<dbReference type="Pfam" id="PF00873">
    <property type="entry name" value="ACR_tran"/>
    <property type="match status" value="1"/>
</dbReference>
<dbReference type="Gene3D" id="3.30.2090.10">
    <property type="entry name" value="Multidrug efflux transporter AcrB TolC docking domain, DN and DC subdomains"/>
    <property type="match status" value="2"/>
</dbReference>
<feature type="transmembrane region" description="Helical" evidence="1">
    <location>
        <begin position="527"/>
        <end position="547"/>
    </location>
</feature>
<feature type="transmembrane region" description="Helical" evidence="1">
    <location>
        <begin position="990"/>
        <end position="1012"/>
    </location>
</feature>
<evidence type="ECO:0000313" key="2">
    <source>
        <dbReference type="EMBL" id="WGK81784.1"/>
    </source>
</evidence>
<dbReference type="Gene3D" id="3.30.70.1320">
    <property type="entry name" value="Multidrug efflux transporter AcrB pore domain like"/>
    <property type="match status" value="1"/>
</dbReference>
<organism evidence="2 3">
    <name type="scientific">Vibrio aestuarianus</name>
    <dbReference type="NCBI Taxonomy" id="28171"/>
    <lineage>
        <taxon>Bacteria</taxon>
        <taxon>Pseudomonadati</taxon>
        <taxon>Pseudomonadota</taxon>
        <taxon>Gammaproteobacteria</taxon>
        <taxon>Vibrionales</taxon>
        <taxon>Vibrionaceae</taxon>
        <taxon>Vibrio</taxon>
    </lineage>
</organism>
<gene>
    <name evidence="2" type="ORF">PYE51_00565</name>
</gene>
<dbReference type="Proteomes" id="UP001239257">
    <property type="component" value="Chromosome 1"/>
</dbReference>
<feature type="transmembrane region" description="Helical" evidence="1">
    <location>
        <begin position="361"/>
        <end position="381"/>
    </location>
</feature>
<keyword evidence="1" id="KW-1133">Transmembrane helix</keyword>
<dbReference type="SUPFAM" id="SSF82866">
    <property type="entry name" value="Multidrug efflux transporter AcrB transmembrane domain"/>
    <property type="match status" value="2"/>
</dbReference>
<proteinExistence type="predicted"/>
<dbReference type="PANTHER" id="PTHR32063:SF18">
    <property type="entry name" value="CATION EFFLUX SYSTEM PROTEIN"/>
    <property type="match status" value="1"/>
</dbReference>
<dbReference type="RefSeq" id="WP_274680216.1">
    <property type="nucleotide sequence ID" value="NZ_CP118709.1"/>
</dbReference>
<feature type="transmembrane region" description="Helical" evidence="1">
    <location>
        <begin position="434"/>
        <end position="452"/>
    </location>
</feature>
<sequence>MSLVEYSLKNKVISWLVVVLLIVGGTISFLGLGKLEFPSFPIPQAIVNTSYPGASVEQVEEEVTLQLENVILEIAAVKNITSYNSPGLSQILVELDEKFPTSAHAQAWATLRKKVEDLEPHLPPGSFSPQVIDEFSDVYGLLLNIRSDDYSYSELENYADFLKREIVMVDGVSKVSIRGLVTKQVVVELQQSDLNALNLDPNWILGLLNNQNVVSNAGSIRVGQQSVRFHPTGEFNDLDELKQLIISPPGRDSLIRLGDIANISYQHDDTPSNLYRSNGQRTISFGIAFQPSVNVVTVGQAVKDALSKLDSQRPIGVEIDYVYDQSAAVDESVNDFLINLFISIAIVIVALFLTMGMVSGLIMGTVLLLTILGTFIGMKWMGIDIQIISLGALIIALGMLVDNAIVITEGVLVGLKRGLSKYEAIKEVVSQTQLPLLGATGIAIIAFAPIGLSPDLTGDFLGSLFYVLCTALLLSWIFAITLTPFFCSLLLKNKVITNDQGEDNDPYQSIIFIIYRRCLTAALKHRIISLMATVGLLVSALVAFGQVKQAFFPPSNTPIYYIDVWMQEGTDIRATSDTIKHIEQQVLNSEGVVKVTSVIGMGAQRFVLTYQPEMVYSSYGQLIVEAEDLATIERTLPSMRQQLESQFPEAQFKFKLMAVGPAPAANIEARFYGPDPVVLRQLAAEAIAIIDNEPLAIETRHSWREQTLVVRPEIDTAAARRSGITKQDIDNTLLMNSSGLTAGLYRQGSDLLPIVVRAPQETYSNIDRIKDLLVWSSEQSTYVPIQQVVTNFATEYENSRVVRRNLKRMITVMTDVTPFTGETAESLRQKLIEPIDSIELPEGYSFEWGGEFEQSTNAQTSLFSSLPMGYLAMFLITVFLFGTIRQALAIWATVPLAVIGVGYGLLLTGIPFTFTALLGLLSLSGMIIKNGIVLVEQINIEQSKGLSIQDSIIQASVSRMRPVFMAAITTVLGMAPLILDAFFASMAVSIIFGLGFATVLTLIVLPVIYSLLHRVRFA</sequence>